<name>A0AAN9MVH0_CANGL</name>
<dbReference type="EMBL" id="JAYMYQ010000001">
    <property type="protein sequence ID" value="KAK7361785.1"/>
    <property type="molecule type" value="Genomic_DNA"/>
</dbReference>
<dbReference type="AlphaFoldDB" id="A0AAN9MVH0"/>
<gene>
    <name evidence="1" type="ORF">VNO77_03869</name>
</gene>
<comment type="caution">
    <text evidence="1">The sequence shown here is derived from an EMBL/GenBank/DDBJ whole genome shotgun (WGS) entry which is preliminary data.</text>
</comment>
<evidence type="ECO:0000313" key="1">
    <source>
        <dbReference type="EMBL" id="KAK7361785.1"/>
    </source>
</evidence>
<reference evidence="1 2" key="1">
    <citation type="submission" date="2024-01" db="EMBL/GenBank/DDBJ databases">
        <title>The genomes of 5 underutilized Papilionoideae crops provide insights into root nodulation and disease resistanc.</title>
        <authorList>
            <person name="Jiang F."/>
        </authorList>
    </citation>
    <scope>NUCLEOTIDE SEQUENCE [LARGE SCALE GENOMIC DNA]</scope>
    <source>
        <strain evidence="1">LVBAO_FW01</strain>
        <tissue evidence="1">Leaves</tissue>
    </source>
</reference>
<organism evidence="1 2">
    <name type="scientific">Canavalia gladiata</name>
    <name type="common">Sword bean</name>
    <name type="synonym">Dolichos gladiatus</name>
    <dbReference type="NCBI Taxonomy" id="3824"/>
    <lineage>
        <taxon>Eukaryota</taxon>
        <taxon>Viridiplantae</taxon>
        <taxon>Streptophyta</taxon>
        <taxon>Embryophyta</taxon>
        <taxon>Tracheophyta</taxon>
        <taxon>Spermatophyta</taxon>
        <taxon>Magnoliopsida</taxon>
        <taxon>eudicotyledons</taxon>
        <taxon>Gunneridae</taxon>
        <taxon>Pentapetalae</taxon>
        <taxon>rosids</taxon>
        <taxon>fabids</taxon>
        <taxon>Fabales</taxon>
        <taxon>Fabaceae</taxon>
        <taxon>Papilionoideae</taxon>
        <taxon>50 kb inversion clade</taxon>
        <taxon>NPAAA clade</taxon>
        <taxon>indigoferoid/millettioid clade</taxon>
        <taxon>Phaseoleae</taxon>
        <taxon>Canavalia</taxon>
    </lineage>
</organism>
<keyword evidence="2" id="KW-1185">Reference proteome</keyword>
<accession>A0AAN9MVH0</accession>
<protein>
    <submittedName>
        <fullName evidence="1">Uncharacterized protein</fullName>
    </submittedName>
</protein>
<dbReference type="Proteomes" id="UP001367508">
    <property type="component" value="Unassembled WGS sequence"/>
</dbReference>
<evidence type="ECO:0000313" key="2">
    <source>
        <dbReference type="Proteomes" id="UP001367508"/>
    </source>
</evidence>
<proteinExistence type="predicted"/>
<sequence length="82" mass="9291">MLHQPPPTPLHDRVLAISASLRIQIDISKAKRTVPTDPGSQFARTMRPWLILLCFSVLDPSRYMQSSLEACSAFDKFPFAYL</sequence>